<keyword evidence="7" id="KW-0256">Endoplasmic reticulum</keyword>
<feature type="transmembrane region" description="Helical" evidence="10">
    <location>
        <begin position="12"/>
        <end position="29"/>
    </location>
</feature>
<gene>
    <name evidence="11" type="ORF">QYM36_017211</name>
</gene>
<feature type="transmembrane region" description="Helical" evidence="10">
    <location>
        <begin position="310"/>
        <end position="335"/>
    </location>
</feature>
<dbReference type="EC" id="2.7.1.108" evidence="3"/>
<keyword evidence="6" id="KW-0418">Kinase</keyword>
<evidence type="ECO:0000256" key="6">
    <source>
        <dbReference type="ARBA" id="ARBA00022777"/>
    </source>
</evidence>
<feature type="transmembrane region" description="Helical" evidence="10">
    <location>
        <begin position="236"/>
        <end position="257"/>
    </location>
</feature>
<feature type="transmembrane region" description="Helical" evidence="10">
    <location>
        <begin position="278"/>
        <end position="298"/>
    </location>
</feature>
<name>A0AA88HGB0_ARTSF</name>
<evidence type="ECO:0000256" key="8">
    <source>
        <dbReference type="ARBA" id="ARBA00022989"/>
    </source>
</evidence>
<evidence type="ECO:0000313" key="11">
    <source>
        <dbReference type="EMBL" id="KAK2705091.1"/>
    </source>
</evidence>
<organism evidence="11 12">
    <name type="scientific">Artemia franciscana</name>
    <name type="common">Brine shrimp</name>
    <name type="synonym">Artemia sanfranciscana</name>
    <dbReference type="NCBI Taxonomy" id="6661"/>
    <lineage>
        <taxon>Eukaryota</taxon>
        <taxon>Metazoa</taxon>
        <taxon>Ecdysozoa</taxon>
        <taxon>Arthropoda</taxon>
        <taxon>Crustacea</taxon>
        <taxon>Branchiopoda</taxon>
        <taxon>Anostraca</taxon>
        <taxon>Artemiidae</taxon>
        <taxon>Artemia</taxon>
    </lineage>
</organism>
<feature type="transmembrane region" description="Helical" evidence="10">
    <location>
        <begin position="162"/>
        <end position="182"/>
    </location>
</feature>
<keyword evidence="5 10" id="KW-0812">Transmembrane</keyword>
<protein>
    <recommendedName>
        <fullName evidence="3">dolichol kinase</fullName>
        <ecNumber evidence="3">2.7.1.108</ecNumber>
    </recommendedName>
</protein>
<keyword evidence="9 10" id="KW-0472">Membrane</keyword>
<evidence type="ECO:0000256" key="10">
    <source>
        <dbReference type="SAM" id="Phobius"/>
    </source>
</evidence>
<dbReference type="EMBL" id="JAVRJZ010000021">
    <property type="protein sequence ID" value="KAK2705091.1"/>
    <property type="molecule type" value="Genomic_DNA"/>
</dbReference>
<dbReference type="GO" id="GO:0043048">
    <property type="term" value="P:dolichyl monophosphate biosynthetic process"/>
    <property type="evidence" value="ECO:0007669"/>
    <property type="project" value="TreeGrafter"/>
</dbReference>
<dbReference type="PANTHER" id="PTHR13205:SF15">
    <property type="entry name" value="DOLICHOL KINASE"/>
    <property type="match status" value="1"/>
</dbReference>
<comment type="subcellular location">
    <subcellularLocation>
        <location evidence="1">Endoplasmic reticulum membrane</location>
        <topology evidence="1">Multi-pass membrane protein</topology>
    </subcellularLocation>
</comment>
<dbReference type="GO" id="GO:0004168">
    <property type="term" value="F:dolichol kinase activity"/>
    <property type="evidence" value="ECO:0007669"/>
    <property type="project" value="UniProtKB-EC"/>
</dbReference>
<accession>A0AA88HGB0</accession>
<evidence type="ECO:0000256" key="1">
    <source>
        <dbReference type="ARBA" id="ARBA00004477"/>
    </source>
</evidence>
<feature type="transmembrane region" description="Helical" evidence="10">
    <location>
        <begin position="98"/>
        <end position="115"/>
    </location>
</feature>
<feature type="transmembrane region" description="Helical" evidence="10">
    <location>
        <begin position="64"/>
        <end position="86"/>
    </location>
</feature>
<comment type="similarity">
    <text evidence="2">Belongs to the polyprenol kinase family.</text>
</comment>
<evidence type="ECO:0000256" key="5">
    <source>
        <dbReference type="ARBA" id="ARBA00022692"/>
    </source>
</evidence>
<evidence type="ECO:0000256" key="4">
    <source>
        <dbReference type="ARBA" id="ARBA00022679"/>
    </source>
</evidence>
<keyword evidence="12" id="KW-1185">Reference proteome</keyword>
<dbReference type="PANTHER" id="PTHR13205">
    <property type="entry name" value="TRANSMEMBRANE PROTEIN 15-RELATED"/>
    <property type="match status" value="1"/>
</dbReference>
<evidence type="ECO:0000256" key="2">
    <source>
        <dbReference type="ARBA" id="ARBA00010794"/>
    </source>
</evidence>
<dbReference type="Proteomes" id="UP001187531">
    <property type="component" value="Unassembled WGS sequence"/>
</dbReference>
<keyword evidence="4" id="KW-0808">Transferase</keyword>
<evidence type="ECO:0000256" key="3">
    <source>
        <dbReference type="ARBA" id="ARBA00012132"/>
    </source>
</evidence>
<keyword evidence="8 10" id="KW-1133">Transmembrane helix</keyword>
<sequence length="412" mass="46048">MNIAVLFSSRQLVIWSFGFMSVFATIYFHSLPVGILMLFTCFFFITLLRETMKYYWKSFTVGECSLLCQALAGFIASVGYNCFIHAGEHTIEDTTKILQVGLVAVFVFVIGLWKVPTLRDPGLFYPWFFCTSIMGFMTMLSIELKHNIFSWIIVFLTASTERVLLIVWFAILCIAAVSFVIYSQENTERSIAEVVEKKEAEPKTKSQIPLTVLRKVFHVLIVCVDVPGLLWDPELVYFSTGVILALFIIVEVVRLLQIPPFGPLIFASFKPLLDEKDSGMLVLTNIYLLLGCSAPMWLYPLPFEKQDYSAVLPMAAGVLTLGVGDTAAGLVGVYFGRNRWPGTKKTIEGTIACVVSQLVFVYTIQQFAPDFVNGYTWTKIATAASAAALVEAFTTQVDNLVLPLVFLIQILL</sequence>
<proteinExistence type="inferred from homology"/>
<comment type="caution">
    <text evidence="11">The sequence shown here is derived from an EMBL/GenBank/DDBJ whole genome shotgun (WGS) entry which is preliminary data.</text>
</comment>
<evidence type="ECO:0000256" key="7">
    <source>
        <dbReference type="ARBA" id="ARBA00022824"/>
    </source>
</evidence>
<dbReference type="AlphaFoldDB" id="A0AA88HGB0"/>
<evidence type="ECO:0000256" key="9">
    <source>
        <dbReference type="ARBA" id="ARBA00023136"/>
    </source>
</evidence>
<dbReference type="InterPro" id="IPR032974">
    <property type="entry name" value="Polypren_kinase"/>
</dbReference>
<evidence type="ECO:0000313" key="12">
    <source>
        <dbReference type="Proteomes" id="UP001187531"/>
    </source>
</evidence>
<feature type="transmembrane region" description="Helical" evidence="10">
    <location>
        <begin position="122"/>
        <end position="142"/>
    </location>
</feature>
<dbReference type="GO" id="GO:0005789">
    <property type="term" value="C:endoplasmic reticulum membrane"/>
    <property type="evidence" value="ECO:0007669"/>
    <property type="project" value="UniProtKB-SubCell"/>
</dbReference>
<reference evidence="11" key="1">
    <citation type="submission" date="2023-07" db="EMBL/GenBank/DDBJ databases">
        <title>Chromosome-level genome assembly of Artemia franciscana.</title>
        <authorList>
            <person name="Jo E."/>
        </authorList>
    </citation>
    <scope>NUCLEOTIDE SEQUENCE</scope>
    <source>
        <tissue evidence="11">Whole body</tissue>
    </source>
</reference>